<proteinExistence type="predicted"/>
<dbReference type="AlphaFoldDB" id="A0A975IXZ4"/>
<dbReference type="KEGG" id="lamb:KBB96_12525"/>
<organism evidence="1 2">
    <name type="scientific">Luteolibacter ambystomatis</name>
    <dbReference type="NCBI Taxonomy" id="2824561"/>
    <lineage>
        <taxon>Bacteria</taxon>
        <taxon>Pseudomonadati</taxon>
        <taxon>Verrucomicrobiota</taxon>
        <taxon>Verrucomicrobiia</taxon>
        <taxon>Verrucomicrobiales</taxon>
        <taxon>Verrucomicrobiaceae</taxon>
        <taxon>Luteolibacter</taxon>
    </lineage>
</organism>
<accession>A0A975IXZ4</accession>
<dbReference type="SFLD" id="SFLDS00005">
    <property type="entry name" value="Isoprenoid_Synthase_Type_I"/>
    <property type="match status" value="1"/>
</dbReference>
<protein>
    <submittedName>
        <fullName evidence="1">Squalene/phytoene synthase family protein</fullName>
    </submittedName>
</protein>
<gene>
    <name evidence="1" type="ORF">KBB96_12525</name>
</gene>
<dbReference type="Proteomes" id="UP000676169">
    <property type="component" value="Chromosome"/>
</dbReference>
<dbReference type="SFLD" id="SFLDG01018">
    <property type="entry name" value="Squalene/Phytoene_Synthase_Lik"/>
    <property type="match status" value="1"/>
</dbReference>
<dbReference type="EMBL" id="CP073100">
    <property type="protein sequence ID" value="QUE49697.1"/>
    <property type="molecule type" value="Genomic_DNA"/>
</dbReference>
<dbReference type="SUPFAM" id="SSF48576">
    <property type="entry name" value="Terpenoid synthases"/>
    <property type="match status" value="1"/>
</dbReference>
<dbReference type="PANTHER" id="PTHR31480">
    <property type="entry name" value="BIFUNCTIONAL LYCOPENE CYCLASE/PHYTOENE SYNTHASE"/>
    <property type="match status" value="1"/>
</dbReference>
<evidence type="ECO:0000313" key="1">
    <source>
        <dbReference type="EMBL" id="QUE49697.1"/>
    </source>
</evidence>
<keyword evidence="2" id="KW-1185">Reference proteome</keyword>
<dbReference type="GO" id="GO:0016765">
    <property type="term" value="F:transferase activity, transferring alkyl or aryl (other than methyl) groups"/>
    <property type="evidence" value="ECO:0007669"/>
    <property type="project" value="UniProtKB-ARBA"/>
</dbReference>
<dbReference type="RefSeq" id="WP_211629786.1">
    <property type="nucleotide sequence ID" value="NZ_CP073100.1"/>
</dbReference>
<dbReference type="InterPro" id="IPR002060">
    <property type="entry name" value="Squ/phyt_synthse"/>
</dbReference>
<reference evidence="1" key="1">
    <citation type="submission" date="2021-04" db="EMBL/GenBank/DDBJ databases">
        <title>Luteolibacter sp. 32A isolated from the skin of an Anderson's salamander (Ambystoma andersonii).</title>
        <authorList>
            <person name="Spergser J."/>
            <person name="Busse H.-J."/>
        </authorList>
    </citation>
    <scope>NUCLEOTIDE SEQUENCE</scope>
    <source>
        <strain evidence="1">32A</strain>
    </source>
</reference>
<sequence length="303" mass="33517">MKGDLATDVLKGVSRSFYLTLRLLPGPMRHGASLGYLLARTSDTITDTTLVPVADRLALLDAYGAAVAGTGTTPAWPSHLLAAAEPKEIVLLERSAEVLAALDQTPEAEKALIREVLEIIVSGQRLDLERFSAATPAEPVSLPDDDTVEDYAWRVAGCVGAFWTKLGFLTLGERYSTAPMEELLEKGISYGKGLQLVNILRDLPRDLAAGRCYLPVDEPWDRKALLECHARWVEKAQAWVGEGRHYARTLPIRRLRAATVLPALLAEETLAKLQGARWADLERRVKVPRKRVYALLWKAFLRN</sequence>
<evidence type="ECO:0000313" key="2">
    <source>
        <dbReference type="Proteomes" id="UP000676169"/>
    </source>
</evidence>
<dbReference type="Pfam" id="PF00494">
    <property type="entry name" value="SQS_PSY"/>
    <property type="match status" value="1"/>
</dbReference>
<name>A0A975IXZ4_9BACT</name>
<dbReference type="InterPro" id="IPR008949">
    <property type="entry name" value="Isoprenoid_synthase_dom_sf"/>
</dbReference>
<dbReference type="Gene3D" id="1.10.600.10">
    <property type="entry name" value="Farnesyl Diphosphate Synthase"/>
    <property type="match status" value="1"/>
</dbReference>